<evidence type="ECO:0008006" key="7">
    <source>
        <dbReference type="Google" id="ProtNLM"/>
    </source>
</evidence>
<dbReference type="EMBL" id="JARVKM010000006">
    <property type="protein sequence ID" value="KAK9780440.1"/>
    <property type="molecule type" value="Genomic_DNA"/>
</dbReference>
<evidence type="ECO:0000256" key="4">
    <source>
        <dbReference type="SAM" id="MobiDB-lite"/>
    </source>
</evidence>
<evidence type="ECO:0000256" key="3">
    <source>
        <dbReference type="PROSITE-ProRule" id="PRU00023"/>
    </source>
</evidence>
<evidence type="ECO:0000256" key="1">
    <source>
        <dbReference type="ARBA" id="ARBA00022737"/>
    </source>
</evidence>
<dbReference type="InterPro" id="IPR036770">
    <property type="entry name" value="Ankyrin_rpt-contain_sf"/>
</dbReference>
<dbReference type="PROSITE" id="PS50297">
    <property type="entry name" value="ANK_REP_REGION"/>
    <property type="match status" value="2"/>
</dbReference>
<gene>
    <name evidence="5" type="ORF">SCAR479_02555</name>
</gene>
<keyword evidence="2 3" id="KW-0040">ANK repeat</keyword>
<evidence type="ECO:0000256" key="2">
    <source>
        <dbReference type="ARBA" id="ARBA00023043"/>
    </source>
</evidence>
<keyword evidence="1" id="KW-0677">Repeat</keyword>
<dbReference type="SUPFAM" id="SSF48403">
    <property type="entry name" value="Ankyrin repeat"/>
    <property type="match status" value="2"/>
</dbReference>
<sequence length="693" mass="77511">MAVRNGHHDLVDMVLRTVLPVDVIDCRIATTFQIGSVLEEIWRMSPFQAALKNHDLEMCDILLETNKVVVSYDTLPAVVSAGYLKLVLRILETQRSTKDDQYISVALGRALKYGHSEAAHKLICAGAEMYHGALISAFISCPVRSLQAFIEAWEMSSYQKREEPLNISSILNAAFANKNNDVVEFALRKHPDAYSSKALCFALMRAVRSSDFGENTPLYDLLRRRRKVDPLYIDPVFENTALALAAYWNVPEELLISLLEQPYPEALSLMPERLLWTNARGLRVGCIDQISMDVSKELRKDKTLAWSVWRGCDDWTVSPLFLAVKGRNYKAISEMIAQGYSPDENTVKAAITHIADPDMLELIMCSCKYIHHGQEQQGFRDGLTALRVAVIGNNRHAVTFLLRQDVDVNAWSYSENLYPERTVLQAALEALRLQDDEGLIQQLLEAGADPNAPAHFDRGYTALQIAAGQGRIALAQKLIDFGADVNAPRAVMAGLTCLEKAADMGRLDMVQYLLNAGAATNGKGKIQYIRSLKLALSKGHAAISQILRQHRAWDDVDHSLFADVGLDRYVKIILHPLEYTPDEIRELRSFCISKLKDPIFWPEDPFAEQDRGNENAPDVTEGGLISVAGPVPEFQPDYDMFENEQYSLGHGEHPSSNIQTPSSDSSIGPRMPLHPLFIQSKSVDFHGRIHEIE</sequence>
<feature type="region of interest" description="Disordered" evidence="4">
    <location>
        <begin position="646"/>
        <end position="670"/>
    </location>
</feature>
<comment type="caution">
    <text evidence="5">The sequence shown here is derived from an EMBL/GenBank/DDBJ whole genome shotgun (WGS) entry which is preliminary data.</text>
</comment>
<dbReference type="PANTHER" id="PTHR24198:SF165">
    <property type="entry name" value="ANKYRIN REPEAT-CONTAINING PROTEIN-RELATED"/>
    <property type="match status" value="1"/>
</dbReference>
<dbReference type="Gene3D" id="1.25.40.20">
    <property type="entry name" value="Ankyrin repeat-containing domain"/>
    <property type="match status" value="2"/>
</dbReference>
<protein>
    <recommendedName>
        <fullName evidence="7">Ankyrin</fullName>
    </recommendedName>
</protein>
<evidence type="ECO:0000313" key="5">
    <source>
        <dbReference type="EMBL" id="KAK9780440.1"/>
    </source>
</evidence>
<dbReference type="Proteomes" id="UP001465668">
    <property type="component" value="Unassembled WGS sequence"/>
</dbReference>
<dbReference type="Pfam" id="PF12796">
    <property type="entry name" value="Ank_2"/>
    <property type="match status" value="1"/>
</dbReference>
<dbReference type="InterPro" id="IPR002110">
    <property type="entry name" value="Ankyrin_rpt"/>
</dbReference>
<dbReference type="PANTHER" id="PTHR24198">
    <property type="entry name" value="ANKYRIN REPEAT AND PROTEIN KINASE DOMAIN-CONTAINING PROTEIN"/>
    <property type="match status" value="1"/>
</dbReference>
<feature type="repeat" description="ANK" evidence="3">
    <location>
        <begin position="381"/>
        <end position="413"/>
    </location>
</feature>
<feature type="repeat" description="ANK" evidence="3">
    <location>
        <begin position="458"/>
        <end position="490"/>
    </location>
</feature>
<accession>A0ABR2Y2Y4</accession>
<name>A0ABR2Y2Y4_9PEZI</name>
<dbReference type="PROSITE" id="PS50088">
    <property type="entry name" value="ANK_REPEAT"/>
    <property type="match status" value="3"/>
</dbReference>
<keyword evidence="6" id="KW-1185">Reference proteome</keyword>
<dbReference type="SMART" id="SM00248">
    <property type="entry name" value="ANK"/>
    <property type="match status" value="9"/>
</dbReference>
<feature type="repeat" description="ANK" evidence="3">
    <location>
        <begin position="493"/>
        <end position="525"/>
    </location>
</feature>
<reference evidence="5 6" key="1">
    <citation type="submission" date="2024-02" db="EMBL/GenBank/DDBJ databases">
        <title>First draft genome assembly of two strains of Seiridium cardinale.</title>
        <authorList>
            <person name="Emiliani G."/>
            <person name="Scali E."/>
        </authorList>
    </citation>
    <scope>NUCLEOTIDE SEQUENCE [LARGE SCALE GENOMIC DNA]</scope>
    <source>
        <strain evidence="5 6">BM-138-000479</strain>
    </source>
</reference>
<feature type="compositionally biased region" description="Polar residues" evidence="4">
    <location>
        <begin position="654"/>
        <end position="666"/>
    </location>
</feature>
<proteinExistence type="predicted"/>
<evidence type="ECO:0000313" key="6">
    <source>
        <dbReference type="Proteomes" id="UP001465668"/>
    </source>
</evidence>
<organism evidence="5 6">
    <name type="scientific">Seiridium cardinale</name>
    <dbReference type="NCBI Taxonomy" id="138064"/>
    <lineage>
        <taxon>Eukaryota</taxon>
        <taxon>Fungi</taxon>
        <taxon>Dikarya</taxon>
        <taxon>Ascomycota</taxon>
        <taxon>Pezizomycotina</taxon>
        <taxon>Sordariomycetes</taxon>
        <taxon>Xylariomycetidae</taxon>
        <taxon>Amphisphaeriales</taxon>
        <taxon>Sporocadaceae</taxon>
        <taxon>Seiridium</taxon>
    </lineage>
</organism>